<sequence>MRYTVLDTETNGLQNSSVLEFYAINFDLDETGDPFDFEQIHRFYYPIEDYNYFAYKIHGLNKDRIKLLRKDCDYAEYFFQDEDIGKFLLKSDCIVGHNISFDLSFIKPCYIKENTKIICTMKENKHILKLKGKRGIKNPKLIETAEFYKIYQSDDMFHGAKYDTEITMNIFIQMVKKGLLNVSKK</sequence>
<dbReference type="Pfam" id="PF00929">
    <property type="entry name" value="RNase_T"/>
    <property type="match status" value="1"/>
</dbReference>
<reference evidence="2 3" key="1">
    <citation type="submission" date="2017-11" db="EMBL/GenBank/DDBJ databases">
        <title>Genome-resolved metagenomics identifies genetic mobility, metabolic interactions, and unexpected diversity in perchlorate-reducing communities.</title>
        <authorList>
            <person name="Barnum T.P."/>
            <person name="Figueroa I.A."/>
            <person name="Carlstrom C.I."/>
            <person name="Lucas L.N."/>
            <person name="Engelbrektson A.L."/>
            <person name="Coates J.D."/>
        </authorList>
    </citation>
    <scope>NUCLEOTIDE SEQUENCE [LARGE SCALE GENOMIC DNA]</scope>
    <source>
        <strain evidence="2">BM706</strain>
    </source>
</reference>
<evidence type="ECO:0000259" key="1">
    <source>
        <dbReference type="SMART" id="SM00479"/>
    </source>
</evidence>
<organism evidence="2 3">
    <name type="scientific">Muiribacterium halophilum</name>
    <dbReference type="NCBI Taxonomy" id="2053465"/>
    <lineage>
        <taxon>Bacteria</taxon>
        <taxon>Candidatus Muiribacteriota</taxon>
        <taxon>Candidatus Muiribacteriia</taxon>
        <taxon>Candidatus Muiribacteriales</taxon>
        <taxon>Candidatus Muiribacteriaceae</taxon>
        <taxon>Candidatus Muiribacterium</taxon>
    </lineage>
</organism>
<dbReference type="CDD" id="cd06127">
    <property type="entry name" value="DEDDh"/>
    <property type="match status" value="1"/>
</dbReference>
<dbReference type="GO" id="GO:0003676">
    <property type="term" value="F:nucleic acid binding"/>
    <property type="evidence" value="ECO:0007669"/>
    <property type="project" value="InterPro"/>
</dbReference>
<dbReference type="EMBL" id="PKTG01000004">
    <property type="protein sequence ID" value="PLX20168.1"/>
    <property type="molecule type" value="Genomic_DNA"/>
</dbReference>
<protein>
    <recommendedName>
        <fullName evidence="1">Exonuclease domain-containing protein</fullName>
    </recommendedName>
</protein>
<dbReference type="Gene3D" id="3.30.420.10">
    <property type="entry name" value="Ribonuclease H-like superfamily/Ribonuclease H"/>
    <property type="match status" value="1"/>
</dbReference>
<evidence type="ECO:0000313" key="3">
    <source>
        <dbReference type="Proteomes" id="UP000234857"/>
    </source>
</evidence>
<accession>A0A2N5ZNB1</accession>
<dbReference type="InterPro" id="IPR013520">
    <property type="entry name" value="Ribonucl_H"/>
</dbReference>
<dbReference type="AlphaFoldDB" id="A0A2N5ZNB1"/>
<comment type="caution">
    <text evidence="2">The sequence shown here is derived from an EMBL/GenBank/DDBJ whole genome shotgun (WGS) entry which is preliminary data.</text>
</comment>
<dbReference type="SUPFAM" id="SSF53098">
    <property type="entry name" value="Ribonuclease H-like"/>
    <property type="match status" value="1"/>
</dbReference>
<gene>
    <name evidence="2" type="ORF">C0601_00100</name>
</gene>
<dbReference type="InterPro" id="IPR036397">
    <property type="entry name" value="RNaseH_sf"/>
</dbReference>
<evidence type="ECO:0000313" key="2">
    <source>
        <dbReference type="EMBL" id="PLX20168.1"/>
    </source>
</evidence>
<dbReference type="GO" id="GO:0004527">
    <property type="term" value="F:exonuclease activity"/>
    <property type="evidence" value="ECO:0007669"/>
    <property type="project" value="UniProtKB-ARBA"/>
</dbReference>
<dbReference type="Proteomes" id="UP000234857">
    <property type="component" value="Unassembled WGS sequence"/>
</dbReference>
<proteinExistence type="predicted"/>
<name>A0A2N5ZNB1_MUIH1</name>
<feature type="domain" description="Exonuclease" evidence="1">
    <location>
        <begin position="2"/>
        <end position="180"/>
    </location>
</feature>
<dbReference type="InterPro" id="IPR012337">
    <property type="entry name" value="RNaseH-like_sf"/>
</dbReference>
<dbReference type="SMART" id="SM00479">
    <property type="entry name" value="EXOIII"/>
    <property type="match status" value="1"/>
</dbReference>